<sequence length="270" mass="30647">MMTEDDLLQKILKLTNDLNIQQQINRDIAVGINSQVNEFKHRSIHNRDSQGSDIDTEDLLPELLPVNASNTTMNDNDDNSDALDDISSKRTKLLREHVYFKNRNQELEQECTDLQDLIHHYESSLELIAGKLRTCAAASSERQTQLRQEYEALLNAEKGTTVTLFMENVLLQSQLRKLSDILYNSYEENTTMVSHDTLIQRLIIENEGLRAMLTNLDQHSATPPMPSSLSYNQATETPNFQVAKPPNGVIQEYFEDDNSSSISISTSSIN</sequence>
<accession>A0A1X2IKL3</accession>
<dbReference type="Proteomes" id="UP000193560">
    <property type="component" value="Unassembled WGS sequence"/>
</dbReference>
<proteinExistence type="predicted"/>
<keyword evidence="2" id="KW-1185">Reference proteome</keyword>
<name>A0A1X2IKL3_9FUNG</name>
<gene>
    <name evidence="1" type="ORF">BCR42DRAFT_450628</name>
</gene>
<dbReference type="EMBL" id="MCGE01000009">
    <property type="protein sequence ID" value="ORZ18111.1"/>
    <property type="molecule type" value="Genomic_DNA"/>
</dbReference>
<comment type="caution">
    <text evidence="1">The sequence shown here is derived from an EMBL/GenBank/DDBJ whole genome shotgun (WGS) entry which is preliminary data.</text>
</comment>
<dbReference type="AlphaFoldDB" id="A0A1X2IKL3"/>
<protein>
    <submittedName>
        <fullName evidence="1">Uncharacterized protein</fullName>
    </submittedName>
</protein>
<organism evidence="1 2">
    <name type="scientific">Absidia repens</name>
    <dbReference type="NCBI Taxonomy" id="90262"/>
    <lineage>
        <taxon>Eukaryota</taxon>
        <taxon>Fungi</taxon>
        <taxon>Fungi incertae sedis</taxon>
        <taxon>Mucoromycota</taxon>
        <taxon>Mucoromycotina</taxon>
        <taxon>Mucoromycetes</taxon>
        <taxon>Mucorales</taxon>
        <taxon>Cunninghamellaceae</taxon>
        <taxon>Absidia</taxon>
    </lineage>
</organism>
<dbReference type="PANTHER" id="PTHR39472:SF1">
    <property type="entry name" value="EXPRESSED PROTEIN"/>
    <property type="match status" value="1"/>
</dbReference>
<dbReference type="PANTHER" id="PTHR39472">
    <property type="entry name" value="EXPRESSED PROTEIN"/>
    <property type="match status" value="1"/>
</dbReference>
<evidence type="ECO:0000313" key="1">
    <source>
        <dbReference type="EMBL" id="ORZ18111.1"/>
    </source>
</evidence>
<reference evidence="1 2" key="1">
    <citation type="submission" date="2016-07" db="EMBL/GenBank/DDBJ databases">
        <title>Pervasive Adenine N6-methylation of Active Genes in Fungi.</title>
        <authorList>
            <consortium name="DOE Joint Genome Institute"/>
            <person name="Mondo S.J."/>
            <person name="Dannebaum R.O."/>
            <person name="Kuo R.C."/>
            <person name="Labutti K."/>
            <person name="Haridas S."/>
            <person name="Kuo A."/>
            <person name="Salamov A."/>
            <person name="Ahrendt S.R."/>
            <person name="Lipzen A."/>
            <person name="Sullivan W."/>
            <person name="Andreopoulos W.B."/>
            <person name="Clum A."/>
            <person name="Lindquist E."/>
            <person name="Daum C."/>
            <person name="Ramamoorthy G.K."/>
            <person name="Gryganskyi A."/>
            <person name="Culley D."/>
            <person name="Magnuson J.K."/>
            <person name="James T.Y."/>
            <person name="O'Malley M.A."/>
            <person name="Stajich J.E."/>
            <person name="Spatafora J.W."/>
            <person name="Visel A."/>
            <person name="Grigoriev I.V."/>
        </authorList>
    </citation>
    <scope>NUCLEOTIDE SEQUENCE [LARGE SCALE GENOMIC DNA]</scope>
    <source>
        <strain evidence="1 2">NRRL 1336</strain>
    </source>
</reference>
<evidence type="ECO:0000313" key="2">
    <source>
        <dbReference type="Proteomes" id="UP000193560"/>
    </source>
</evidence>
<dbReference type="OrthoDB" id="21214at2759"/>